<dbReference type="PANTHER" id="PTHR45823">
    <property type="entry name" value="T-SNARE COILED-COIL HOMOLOGY DOMAIN-CONTAINING PROTEIN"/>
    <property type="match status" value="1"/>
</dbReference>
<keyword evidence="1" id="KW-0863">Zinc-finger</keyword>
<feature type="compositionally biased region" description="Polar residues" evidence="2">
    <location>
        <begin position="659"/>
        <end position="668"/>
    </location>
</feature>
<dbReference type="InterPro" id="IPR001878">
    <property type="entry name" value="Znf_CCHC"/>
</dbReference>
<comment type="caution">
    <text evidence="4">The sequence shown here is derived from an EMBL/GenBank/DDBJ whole genome shotgun (WGS) entry which is preliminary data.</text>
</comment>
<name>A0A9D4DTA3_DREPO</name>
<dbReference type="Pfam" id="PF14893">
    <property type="entry name" value="PNMA"/>
    <property type="match status" value="1"/>
</dbReference>
<dbReference type="InterPro" id="IPR010994">
    <property type="entry name" value="RuvA_2-like"/>
</dbReference>
<dbReference type="InterPro" id="IPR048270">
    <property type="entry name" value="PNMA_C"/>
</dbReference>
<organism evidence="4 5">
    <name type="scientific">Dreissena polymorpha</name>
    <name type="common">Zebra mussel</name>
    <name type="synonym">Mytilus polymorpha</name>
    <dbReference type="NCBI Taxonomy" id="45954"/>
    <lineage>
        <taxon>Eukaryota</taxon>
        <taxon>Metazoa</taxon>
        <taxon>Spiralia</taxon>
        <taxon>Lophotrochozoa</taxon>
        <taxon>Mollusca</taxon>
        <taxon>Bivalvia</taxon>
        <taxon>Autobranchia</taxon>
        <taxon>Heteroconchia</taxon>
        <taxon>Euheterodonta</taxon>
        <taxon>Imparidentia</taxon>
        <taxon>Neoheterodontei</taxon>
        <taxon>Myida</taxon>
        <taxon>Dreissenoidea</taxon>
        <taxon>Dreissenidae</taxon>
        <taxon>Dreissena</taxon>
    </lineage>
</organism>
<feature type="domain" description="CCHC-type" evidence="3">
    <location>
        <begin position="626"/>
        <end position="641"/>
    </location>
</feature>
<dbReference type="Pfam" id="PF12836">
    <property type="entry name" value="HHH_3"/>
    <property type="match status" value="1"/>
</dbReference>
<dbReference type="AlphaFoldDB" id="A0A9D4DTA3"/>
<dbReference type="Proteomes" id="UP000828390">
    <property type="component" value="Unassembled WGS sequence"/>
</dbReference>
<proteinExistence type="predicted"/>
<reference evidence="4" key="2">
    <citation type="submission" date="2020-11" db="EMBL/GenBank/DDBJ databases">
        <authorList>
            <person name="McCartney M.A."/>
            <person name="Auch B."/>
            <person name="Kono T."/>
            <person name="Mallez S."/>
            <person name="Becker A."/>
            <person name="Gohl D.M."/>
            <person name="Silverstein K.A.T."/>
            <person name="Koren S."/>
            <person name="Bechman K.B."/>
            <person name="Herman A."/>
            <person name="Abrahante J.E."/>
            <person name="Garbe J."/>
        </authorList>
    </citation>
    <scope>NUCLEOTIDE SEQUENCE</scope>
    <source>
        <strain evidence="4">Duluth1</strain>
        <tissue evidence="4">Whole animal</tissue>
    </source>
</reference>
<feature type="compositionally biased region" description="Basic and acidic residues" evidence="2">
    <location>
        <begin position="244"/>
        <end position="270"/>
    </location>
</feature>
<dbReference type="GO" id="GO:0008270">
    <property type="term" value="F:zinc ion binding"/>
    <property type="evidence" value="ECO:0007669"/>
    <property type="project" value="UniProtKB-KW"/>
</dbReference>
<dbReference type="SUPFAM" id="SSF47781">
    <property type="entry name" value="RuvA domain 2-like"/>
    <property type="match status" value="1"/>
</dbReference>
<sequence length="676" mass="77658">MSVRINFADVEELMALPGVSEKQARDIVRKRKKHGYLDMHMLSEILDDETSDLFGQIDFSKEDMADDNVVSEGEQQDGKQGIAGFQSPHHVHKGDEQQNGKEGIAGFTLPHPVQKLMSLAEVVSPKKEKGIVGFQLPHPVQELMSLAEVGSSTKEKGIAGFQLPHPIQKLISSAEVGSLKKEKNTELESLFATQLSVKPKVLKNALQGNLELADSLPDPPVSKNNKHPSVNTKPGPGISVVTKVQKDVTRLDKEDRKYHEKRRYESDTTHHSVRHKERRERRSRDRGERRGSKERRHNSSDRGYSPRRSHRSPSRRREEKKEYYRRRSSSDDRSPEEDRRRSSGGRRRQRSRDNDSDRDHSGRRSDHRSSHKRRSKFYYTDSDSDSEREYRTRRRKEEKRGNPAKLPKNLRFDGKSSWLSFKQKFDSYKSVNSWNDSESRDYLNWCLEGKALDFFAITTQMGDMFSFSEIMRKMEGRFGAKELTETSRVKFQQAMQKAEESLEDWADRVLTLATPAFRNLPEKHCMQEAISKFCQGCVDREAGKHACFERPRAMQEAVDLVRHHQYVTQAVDGNRKSKYAVNAVSGEDDRMSRLEKMVERLTSTVQSFSQRKTFPQPRSPGSPLLCFRCGEEGHFKRDCTQPKKTTTKNWGKSGDGRSPLNSNGQMASANPDRPKK</sequence>
<evidence type="ECO:0000256" key="1">
    <source>
        <dbReference type="PROSITE-ProRule" id="PRU00047"/>
    </source>
</evidence>
<evidence type="ECO:0000313" key="5">
    <source>
        <dbReference type="Proteomes" id="UP000828390"/>
    </source>
</evidence>
<feature type="region of interest" description="Disordered" evidence="2">
    <location>
        <begin position="70"/>
        <end position="103"/>
    </location>
</feature>
<feature type="compositionally biased region" description="Basic residues" evidence="2">
    <location>
        <begin position="305"/>
        <end position="314"/>
    </location>
</feature>
<evidence type="ECO:0000313" key="4">
    <source>
        <dbReference type="EMBL" id="KAH3754336.1"/>
    </source>
</evidence>
<dbReference type="Gene3D" id="1.10.150.280">
    <property type="entry name" value="AF1531-like domain"/>
    <property type="match status" value="1"/>
</dbReference>
<keyword evidence="5" id="KW-1185">Reference proteome</keyword>
<feature type="compositionally biased region" description="Basic and acidic residues" evidence="2">
    <location>
        <begin position="328"/>
        <end position="341"/>
    </location>
</feature>
<reference evidence="4" key="1">
    <citation type="journal article" date="2019" name="bioRxiv">
        <title>The Genome of the Zebra Mussel, Dreissena polymorpha: A Resource for Invasive Species Research.</title>
        <authorList>
            <person name="McCartney M.A."/>
            <person name="Auch B."/>
            <person name="Kono T."/>
            <person name="Mallez S."/>
            <person name="Zhang Y."/>
            <person name="Obille A."/>
            <person name="Becker A."/>
            <person name="Abrahante J.E."/>
            <person name="Garbe J."/>
            <person name="Badalamenti J.P."/>
            <person name="Herman A."/>
            <person name="Mangelson H."/>
            <person name="Liachko I."/>
            <person name="Sullivan S."/>
            <person name="Sone E.D."/>
            <person name="Koren S."/>
            <person name="Silverstein K.A.T."/>
            <person name="Beckman K.B."/>
            <person name="Gohl D.M."/>
        </authorList>
    </citation>
    <scope>NUCLEOTIDE SEQUENCE</scope>
    <source>
        <strain evidence="4">Duluth1</strain>
        <tissue evidence="4">Whole animal</tissue>
    </source>
</reference>
<feature type="compositionally biased region" description="Basic and acidic residues" evidence="2">
    <location>
        <begin position="280"/>
        <end position="291"/>
    </location>
</feature>
<dbReference type="SUPFAM" id="SSF57756">
    <property type="entry name" value="Retrovirus zinc finger-like domains"/>
    <property type="match status" value="1"/>
</dbReference>
<protein>
    <recommendedName>
        <fullName evidence="3">CCHC-type domain-containing protein</fullName>
    </recommendedName>
</protein>
<dbReference type="PANTHER" id="PTHR45823:SF1">
    <property type="entry name" value="T-SNARE COILED-COIL HOMOLOGY DOMAIN-CONTAINING PROTEIN"/>
    <property type="match status" value="1"/>
</dbReference>
<keyword evidence="1" id="KW-0862">Zinc</keyword>
<dbReference type="Gene3D" id="4.10.60.10">
    <property type="entry name" value="Zinc finger, CCHC-type"/>
    <property type="match status" value="1"/>
</dbReference>
<feature type="region of interest" description="Disordered" evidence="2">
    <location>
        <begin position="637"/>
        <end position="676"/>
    </location>
</feature>
<gene>
    <name evidence="4" type="ORF">DPMN_189003</name>
</gene>
<dbReference type="GO" id="GO:0003676">
    <property type="term" value="F:nucleic acid binding"/>
    <property type="evidence" value="ECO:0007669"/>
    <property type="project" value="InterPro"/>
</dbReference>
<dbReference type="Pfam" id="PF00098">
    <property type="entry name" value="zf-CCHC"/>
    <property type="match status" value="1"/>
</dbReference>
<feature type="compositionally biased region" description="Basic and acidic residues" evidence="2">
    <location>
        <begin position="351"/>
        <end position="368"/>
    </location>
</feature>
<keyword evidence="1" id="KW-0479">Metal-binding</keyword>
<accession>A0A9D4DTA3</accession>
<dbReference type="InterPro" id="IPR036875">
    <property type="entry name" value="Znf_CCHC_sf"/>
</dbReference>
<dbReference type="SMART" id="SM00343">
    <property type="entry name" value="ZnF_C2HC"/>
    <property type="match status" value="1"/>
</dbReference>
<evidence type="ECO:0000256" key="2">
    <source>
        <dbReference type="SAM" id="MobiDB-lite"/>
    </source>
</evidence>
<dbReference type="PROSITE" id="PS50158">
    <property type="entry name" value="ZF_CCHC"/>
    <property type="match status" value="1"/>
</dbReference>
<evidence type="ECO:0000259" key="3">
    <source>
        <dbReference type="PROSITE" id="PS50158"/>
    </source>
</evidence>
<dbReference type="EMBL" id="JAIWYP010000010">
    <property type="protein sequence ID" value="KAH3754336.1"/>
    <property type="molecule type" value="Genomic_DNA"/>
</dbReference>
<feature type="region of interest" description="Disordered" evidence="2">
    <location>
        <begin position="213"/>
        <end position="409"/>
    </location>
</feature>